<dbReference type="InterPro" id="IPR052710">
    <property type="entry name" value="CAAX_protease"/>
</dbReference>
<evidence type="ECO:0000256" key="1">
    <source>
        <dbReference type="SAM" id="MobiDB-lite"/>
    </source>
</evidence>
<gene>
    <name evidence="4" type="ORF">RY67_1032</name>
</gene>
<organism evidence="4 5">
    <name type="scientific">Bifidobacterium longum subsp. infantis</name>
    <dbReference type="NCBI Taxonomy" id="1682"/>
    <lineage>
        <taxon>Bacteria</taxon>
        <taxon>Bacillati</taxon>
        <taxon>Actinomycetota</taxon>
        <taxon>Actinomycetes</taxon>
        <taxon>Bifidobacteriales</taxon>
        <taxon>Bifidobacteriaceae</taxon>
        <taxon>Bifidobacterium</taxon>
    </lineage>
</organism>
<feature type="transmembrane region" description="Helical" evidence="2">
    <location>
        <begin position="114"/>
        <end position="134"/>
    </location>
</feature>
<dbReference type="Proteomes" id="UP000067206">
    <property type="component" value="Chromosome"/>
</dbReference>
<evidence type="ECO:0000313" key="5">
    <source>
        <dbReference type="Proteomes" id="UP000067206"/>
    </source>
</evidence>
<feature type="transmembrane region" description="Helical" evidence="2">
    <location>
        <begin position="35"/>
        <end position="56"/>
    </location>
</feature>
<feature type="transmembrane region" description="Helical" evidence="2">
    <location>
        <begin position="325"/>
        <end position="346"/>
    </location>
</feature>
<dbReference type="PANTHER" id="PTHR36435:SF1">
    <property type="entry name" value="CAAX AMINO TERMINAL PROTEASE FAMILY PROTEIN"/>
    <property type="match status" value="1"/>
</dbReference>
<feature type="transmembrane region" description="Helical" evidence="2">
    <location>
        <begin position="227"/>
        <end position="249"/>
    </location>
</feature>
<dbReference type="PANTHER" id="PTHR36435">
    <property type="entry name" value="SLR1288 PROTEIN"/>
    <property type="match status" value="1"/>
</dbReference>
<dbReference type="RefSeq" id="WP_060620533.1">
    <property type="nucleotide sequence ID" value="NZ_CP010411.1"/>
</dbReference>
<evidence type="ECO:0000259" key="3">
    <source>
        <dbReference type="Pfam" id="PF02517"/>
    </source>
</evidence>
<feature type="transmembrane region" description="Helical" evidence="2">
    <location>
        <begin position="194"/>
        <end position="221"/>
    </location>
</feature>
<protein>
    <submittedName>
        <fullName evidence="4">Abortive infection protein</fullName>
    </submittedName>
</protein>
<feature type="transmembrane region" description="Helical" evidence="2">
    <location>
        <begin position="68"/>
        <end position="93"/>
    </location>
</feature>
<evidence type="ECO:0000256" key="2">
    <source>
        <dbReference type="SAM" id="Phobius"/>
    </source>
</evidence>
<proteinExistence type="predicted"/>
<dbReference type="EMBL" id="CP010411">
    <property type="protein sequence ID" value="ALE09074.1"/>
    <property type="molecule type" value="Genomic_DNA"/>
</dbReference>
<name>A0A0M4ME66_BIFLI</name>
<evidence type="ECO:0000313" key="4">
    <source>
        <dbReference type="EMBL" id="ALE09074.1"/>
    </source>
</evidence>
<keyword evidence="2" id="KW-0472">Membrane</keyword>
<feature type="domain" description="CAAX prenyl protease 2/Lysostaphin resistance protein A-like" evidence="3">
    <location>
        <begin position="156"/>
        <end position="239"/>
    </location>
</feature>
<dbReference type="GO" id="GO:0080120">
    <property type="term" value="P:CAAX-box protein maturation"/>
    <property type="evidence" value="ECO:0007669"/>
    <property type="project" value="UniProtKB-ARBA"/>
</dbReference>
<dbReference type="Pfam" id="PF02517">
    <property type="entry name" value="Rce1-like"/>
    <property type="match status" value="1"/>
</dbReference>
<feature type="region of interest" description="Disordered" evidence="1">
    <location>
        <begin position="1"/>
        <end position="24"/>
    </location>
</feature>
<accession>A0A0M4ME66</accession>
<dbReference type="InterPro" id="IPR003675">
    <property type="entry name" value="Rce1/LyrA-like_dom"/>
</dbReference>
<keyword evidence="2" id="KW-0812">Transmembrane</keyword>
<dbReference type="GO" id="GO:0004175">
    <property type="term" value="F:endopeptidase activity"/>
    <property type="evidence" value="ECO:0007669"/>
    <property type="project" value="UniProtKB-ARBA"/>
</dbReference>
<dbReference type="AlphaFoldDB" id="A0A0M4ME66"/>
<dbReference type="PATRIC" id="fig|1682.24.peg.997"/>
<feature type="compositionally biased region" description="Low complexity" evidence="1">
    <location>
        <begin position="10"/>
        <end position="24"/>
    </location>
</feature>
<sequence>MSKPMPPAQQPQVPEQPQQPQQTPRDWWFTAHRRFSTIGSALAIMMVFWIGLNILATEALRTLLGADVPAWAVLLASSGPLYVVAMPLSMLAFTRVPVIRTRQYPMKAGEFIQIFVMCIPVMLLGNMIGNILSAGATDGQATNRINDVILGSDWRVNALFIGLLAPVCEEWIFRKEIISRLRRYGEKTAIMFSALAFALFHMNVFQFFYAFGLGLMFGYVYTRTSRLRYSVAMHMLINLNGSVLAPLVIQQIDPRILDGTNSEAEIMRMAETGNMGGMGIMMLYGTVMLGLCIAGIVLLITKRKSWEFYLAPEELPAGLKIRTAYANPGVISYLLLTVILTGWMLFA</sequence>
<keyword evidence="2" id="KW-1133">Transmembrane helix</keyword>
<feature type="transmembrane region" description="Helical" evidence="2">
    <location>
        <begin position="277"/>
        <end position="300"/>
    </location>
</feature>
<reference evidence="4 5" key="1">
    <citation type="submission" date="2014-12" db="EMBL/GenBank/DDBJ databases">
        <title>Complete genome sequence of Bifidobacterium longum subsp. infantis BT1.</title>
        <authorList>
            <person name="Kim J.F."/>
            <person name="Kwak M.-J."/>
        </authorList>
    </citation>
    <scope>NUCLEOTIDE SEQUENCE [LARGE SCALE GENOMIC DNA]</scope>
    <source>
        <strain evidence="4 5">BT1</strain>
    </source>
</reference>